<evidence type="ECO:0000256" key="12">
    <source>
        <dbReference type="ARBA" id="ARBA00049954"/>
    </source>
</evidence>
<comment type="catalytic activity">
    <reaction evidence="11 13">
        <text>L-homoserine + ATP = O-phospho-L-homoserine + ADP + H(+)</text>
        <dbReference type="Rhea" id="RHEA:13985"/>
        <dbReference type="ChEBI" id="CHEBI:15378"/>
        <dbReference type="ChEBI" id="CHEBI:30616"/>
        <dbReference type="ChEBI" id="CHEBI:57476"/>
        <dbReference type="ChEBI" id="CHEBI:57590"/>
        <dbReference type="ChEBI" id="CHEBI:456216"/>
        <dbReference type="EC" id="2.7.1.39"/>
    </reaction>
</comment>
<evidence type="ECO:0000313" key="18">
    <source>
        <dbReference type="Proteomes" id="UP000663801"/>
    </source>
</evidence>
<dbReference type="NCBIfam" id="TIGR00191">
    <property type="entry name" value="thrB"/>
    <property type="match status" value="1"/>
</dbReference>
<dbReference type="InterPro" id="IPR014721">
    <property type="entry name" value="Ribsml_uS5_D2-typ_fold_subgr"/>
</dbReference>
<keyword evidence="8 13" id="KW-0547">Nucleotide-binding</keyword>
<feature type="domain" description="GHMP kinase N-terminal" evidence="15">
    <location>
        <begin position="59"/>
        <end position="140"/>
    </location>
</feature>
<evidence type="ECO:0000259" key="15">
    <source>
        <dbReference type="Pfam" id="PF00288"/>
    </source>
</evidence>
<dbReference type="RefSeq" id="WP_205255084.1">
    <property type="nucleotide sequence ID" value="NZ_BAAAPV010000001.1"/>
</dbReference>
<comment type="caution">
    <text evidence="17">The sequence shown here is derived from an EMBL/GenBank/DDBJ whole genome shotgun (WGS) entry which is preliminary data.</text>
</comment>
<dbReference type="SUPFAM" id="SSF55060">
    <property type="entry name" value="GHMP Kinase, C-terminal domain"/>
    <property type="match status" value="1"/>
</dbReference>
<dbReference type="EC" id="2.7.1.39" evidence="3 13"/>
<dbReference type="Gene3D" id="3.30.70.890">
    <property type="entry name" value="GHMP kinase, C-terminal domain"/>
    <property type="match status" value="1"/>
</dbReference>
<dbReference type="InterPro" id="IPR020568">
    <property type="entry name" value="Ribosomal_Su5_D2-typ_SF"/>
</dbReference>
<dbReference type="InterPro" id="IPR000870">
    <property type="entry name" value="Homoserine_kinase"/>
</dbReference>
<evidence type="ECO:0000256" key="1">
    <source>
        <dbReference type="ARBA" id="ARBA00005015"/>
    </source>
</evidence>
<sequence length="315" mass="31424">MRVPATSANLGPGFDSFGLALEIFDRVRARRAGATLLVDVVGVGADEVPRDASHLVVTAMARAFAAAGEELPAGLQVRCENRIPHGGGLGSSAAAIVAGLLLGRALLAGGPDLLSDAAVLTLASGMEGHPDNVAPALVGGFTVSFPQPAPSTSSGGSATSQAGPDGAVGVIRRDVHPDVRILVFTADQASSTHATRGLLPASVPHADAAANAAAAGLLALALTVEPRYLLRATVDRLHQPYRAPAMPATAALVADLRAAGLAAVVSGAGPSVIALTTQDVDPARWERPGFTVQQVPVCRSGAETTGAGDGTTSAG</sequence>
<dbReference type="Pfam" id="PF08544">
    <property type="entry name" value="GHMP_kinases_C"/>
    <property type="match status" value="1"/>
</dbReference>
<dbReference type="Pfam" id="PF00288">
    <property type="entry name" value="GHMP_kinases_N"/>
    <property type="match status" value="1"/>
</dbReference>
<evidence type="ECO:0000256" key="2">
    <source>
        <dbReference type="ARBA" id="ARBA00007370"/>
    </source>
</evidence>
<feature type="region of interest" description="Disordered" evidence="14">
    <location>
        <begin position="148"/>
        <end position="168"/>
    </location>
</feature>
<keyword evidence="9 13" id="KW-0418">Kinase</keyword>
<evidence type="ECO:0000256" key="7">
    <source>
        <dbReference type="ARBA" id="ARBA00022697"/>
    </source>
</evidence>
<dbReference type="GO" id="GO:0004413">
    <property type="term" value="F:homoserine kinase activity"/>
    <property type="evidence" value="ECO:0007669"/>
    <property type="project" value="UniProtKB-UniRule"/>
</dbReference>
<evidence type="ECO:0000256" key="4">
    <source>
        <dbReference type="ARBA" id="ARBA00017858"/>
    </source>
</evidence>
<evidence type="ECO:0000256" key="5">
    <source>
        <dbReference type="ARBA" id="ARBA00022605"/>
    </source>
</evidence>
<dbReference type="PRINTS" id="PR00958">
    <property type="entry name" value="HOMSERKINASE"/>
</dbReference>
<comment type="subcellular location">
    <subcellularLocation>
        <location evidence="13">Cytoplasm</location>
    </subcellularLocation>
</comment>
<name>A0A938YKF4_9ACTN</name>
<evidence type="ECO:0000256" key="10">
    <source>
        <dbReference type="ARBA" id="ARBA00022840"/>
    </source>
</evidence>
<evidence type="ECO:0000259" key="16">
    <source>
        <dbReference type="Pfam" id="PF08544"/>
    </source>
</evidence>
<feature type="domain" description="GHMP kinase C-terminal" evidence="16">
    <location>
        <begin position="235"/>
        <end position="279"/>
    </location>
</feature>
<proteinExistence type="inferred from homology"/>
<dbReference type="PROSITE" id="PS00627">
    <property type="entry name" value="GHMP_KINASES_ATP"/>
    <property type="match status" value="1"/>
</dbReference>
<protein>
    <recommendedName>
        <fullName evidence="4 13">Homoserine kinase</fullName>
        <shortName evidence="13">HK</shortName>
        <shortName evidence="13">HSK</shortName>
        <ecNumber evidence="3 13">2.7.1.39</ecNumber>
    </recommendedName>
</protein>
<dbReference type="PANTHER" id="PTHR20861:SF1">
    <property type="entry name" value="HOMOSERINE KINASE"/>
    <property type="match status" value="1"/>
</dbReference>
<dbReference type="GO" id="GO:0005524">
    <property type="term" value="F:ATP binding"/>
    <property type="evidence" value="ECO:0007669"/>
    <property type="project" value="UniProtKB-UniRule"/>
</dbReference>
<keyword evidence="7 13" id="KW-0791">Threonine biosynthesis</keyword>
<dbReference type="InterPro" id="IPR036554">
    <property type="entry name" value="GHMP_kinase_C_sf"/>
</dbReference>
<evidence type="ECO:0000256" key="11">
    <source>
        <dbReference type="ARBA" id="ARBA00049375"/>
    </source>
</evidence>
<keyword evidence="10 13" id="KW-0067">ATP-binding</keyword>
<keyword evidence="13" id="KW-0963">Cytoplasm</keyword>
<dbReference type="Gene3D" id="3.30.230.10">
    <property type="match status" value="1"/>
</dbReference>
<evidence type="ECO:0000256" key="6">
    <source>
        <dbReference type="ARBA" id="ARBA00022679"/>
    </source>
</evidence>
<feature type="binding site" evidence="13">
    <location>
        <begin position="84"/>
        <end position="94"/>
    </location>
    <ligand>
        <name>ATP</name>
        <dbReference type="ChEBI" id="CHEBI:30616"/>
    </ligand>
</feature>
<evidence type="ECO:0000256" key="3">
    <source>
        <dbReference type="ARBA" id="ARBA00012078"/>
    </source>
</evidence>
<evidence type="ECO:0000256" key="9">
    <source>
        <dbReference type="ARBA" id="ARBA00022777"/>
    </source>
</evidence>
<dbReference type="SUPFAM" id="SSF54211">
    <property type="entry name" value="Ribosomal protein S5 domain 2-like"/>
    <property type="match status" value="1"/>
</dbReference>
<comment type="pathway">
    <text evidence="1 13">Amino-acid biosynthesis; L-threonine biosynthesis; L-threonine from L-aspartate: step 4/5.</text>
</comment>
<feature type="compositionally biased region" description="Low complexity" evidence="14">
    <location>
        <begin position="150"/>
        <end position="164"/>
    </location>
</feature>
<accession>A0A938YKF4</accession>
<gene>
    <name evidence="13" type="primary">thrB</name>
    <name evidence="17" type="ORF">JL107_00615</name>
</gene>
<dbReference type="PANTHER" id="PTHR20861">
    <property type="entry name" value="HOMOSERINE/4-DIPHOSPHOCYTIDYL-2-C-METHYL-D-ERYTHRITOL KINASE"/>
    <property type="match status" value="1"/>
</dbReference>
<keyword evidence="6 13" id="KW-0808">Transferase</keyword>
<organism evidence="17 18">
    <name type="scientific">Nakamurella flavida</name>
    <dbReference type="NCBI Taxonomy" id="363630"/>
    <lineage>
        <taxon>Bacteria</taxon>
        <taxon>Bacillati</taxon>
        <taxon>Actinomycetota</taxon>
        <taxon>Actinomycetes</taxon>
        <taxon>Nakamurellales</taxon>
        <taxon>Nakamurellaceae</taxon>
        <taxon>Nakamurella</taxon>
    </lineage>
</organism>
<evidence type="ECO:0000313" key="17">
    <source>
        <dbReference type="EMBL" id="MBM9474934.1"/>
    </source>
</evidence>
<evidence type="ECO:0000256" key="14">
    <source>
        <dbReference type="SAM" id="MobiDB-lite"/>
    </source>
</evidence>
<evidence type="ECO:0000256" key="13">
    <source>
        <dbReference type="HAMAP-Rule" id="MF_00384"/>
    </source>
</evidence>
<dbReference type="InterPro" id="IPR006204">
    <property type="entry name" value="GHMP_kinase_N_dom"/>
</dbReference>
<dbReference type="PIRSF" id="PIRSF000676">
    <property type="entry name" value="Homoser_kin"/>
    <property type="match status" value="1"/>
</dbReference>
<dbReference type="GO" id="GO:0009088">
    <property type="term" value="P:threonine biosynthetic process"/>
    <property type="evidence" value="ECO:0007669"/>
    <property type="project" value="UniProtKB-UniRule"/>
</dbReference>
<comment type="function">
    <text evidence="12 13">Catalyzes the ATP-dependent phosphorylation of L-homoserine to L-homoserine phosphate.</text>
</comment>
<dbReference type="InterPro" id="IPR013750">
    <property type="entry name" value="GHMP_kinase_C_dom"/>
</dbReference>
<reference evidence="17" key="1">
    <citation type="submission" date="2021-01" db="EMBL/GenBank/DDBJ databases">
        <title>KCTC 19127 draft genome.</title>
        <authorList>
            <person name="An D."/>
        </authorList>
    </citation>
    <scope>NUCLEOTIDE SEQUENCE</scope>
    <source>
        <strain evidence="17">KCTC 19127</strain>
    </source>
</reference>
<dbReference type="HAMAP" id="MF_00384">
    <property type="entry name" value="Homoser_kinase"/>
    <property type="match status" value="1"/>
</dbReference>
<dbReference type="GO" id="GO:0005737">
    <property type="term" value="C:cytoplasm"/>
    <property type="evidence" value="ECO:0007669"/>
    <property type="project" value="UniProtKB-SubCell"/>
</dbReference>
<dbReference type="AlphaFoldDB" id="A0A938YKF4"/>
<dbReference type="EMBL" id="JAERWL010000001">
    <property type="protein sequence ID" value="MBM9474934.1"/>
    <property type="molecule type" value="Genomic_DNA"/>
</dbReference>
<evidence type="ECO:0000256" key="8">
    <source>
        <dbReference type="ARBA" id="ARBA00022741"/>
    </source>
</evidence>
<keyword evidence="18" id="KW-1185">Reference proteome</keyword>
<dbReference type="Proteomes" id="UP000663801">
    <property type="component" value="Unassembled WGS sequence"/>
</dbReference>
<dbReference type="InterPro" id="IPR006203">
    <property type="entry name" value="GHMP_knse_ATP-bd_CS"/>
</dbReference>
<comment type="similarity">
    <text evidence="2 13">Belongs to the GHMP kinase family. Homoserine kinase subfamily.</text>
</comment>
<keyword evidence="5 13" id="KW-0028">Amino-acid biosynthesis</keyword>